<sequence>MFGCIVGYTLAQQSWQQANELTSEYGATRVQERLTAVARRYVDYAMHRVRLLRHHGIEPYIVFDGGPLPAKRGTESERKQRREENLARGHALAAQGKHSQARDYYVKCVDVTPQMAYQLIKALKAESVSYVVAPYEADAQLAYLERIGLVDGIITEDSDLLVFGCRNVLFKLDDVASVITSISRADFSSVSDPAGGVSFIGWSDAQFRSMAILSGCDYLPSIPGVGLKTAWSMLKKHKTAEKVVQVLRLEGKKTVPTGYMKRFRLAEKCFLHQRVYDPLQGKLVHLTDVGDDWDDEADEYVGEDMEPGLAQRIAEGDADPVSHESMEDINPAYIPRVLKQIDVNRKAKGKARRVETPTSKPKTPSKSGGILNFFGSNAIIPPSAKVTKTPSLRPTQHSPKKMIVGRQSGKRTLVEVMDQDLSAKRARREPVPKSKKANNTDDMTLSKFFAPQAGPSRNLLDKENVCIVVEDSDCEEIDSQCDFSTVAKGHVDAEMYMSVSNGVVDDPVEQEDGYISPSPSRSHDFPDLSSPAGPTSQRKDSADFGVDPVSSPFSPSAPKQKKARRRSWSYGPNVETPTAVRLKRVSRPTDDGDNDGIGMPKVFLGPDLRSALCGDDSEIDGFDDDDESECFGGEADTSGSTSPPSPSPPTPIDSSQVVLNVRVRDVSLVLGADDICDNLDEDALEAKARRERVEVVAQGWKERWSFAGKAGLRRSETNVTPMGRHTPLVDRSDRRKGGLGRHLASAKPIPALGLKQRQRRSLTFVKQGEEH</sequence>
<comment type="caution">
    <text evidence="1">The sequence shown here is derived from an EMBL/GenBank/DDBJ whole genome shotgun (WGS) entry which is preliminary data.</text>
</comment>
<gene>
    <name evidence="1" type="ORF">CCMSSC00406_0005724</name>
</gene>
<keyword evidence="2" id="KW-1185">Reference proteome</keyword>
<accession>A0ACB7IW11</accession>
<organism evidence="1 2">
    <name type="scientific">Pleurotus cornucopiae</name>
    <name type="common">Cornucopia mushroom</name>
    <dbReference type="NCBI Taxonomy" id="5321"/>
    <lineage>
        <taxon>Eukaryota</taxon>
        <taxon>Fungi</taxon>
        <taxon>Dikarya</taxon>
        <taxon>Basidiomycota</taxon>
        <taxon>Agaricomycotina</taxon>
        <taxon>Agaricomycetes</taxon>
        <taxon>Agaricomycetidae</taxon>
        <taxon>Agaricales</taxon>
        <taxon>Pleurotineae</taxon>
        <taxon>Pleurotaceae</taxon>
        <taxon>Pleurotus</taxon>
    </lineage>
</organism>
<dbReference type="EMBL" id="WQMT02000006">
    <property type="protein sequence ID" value="KAG9221899.1"/>
    <property type="molecule type" value="Genomic_DNA"/>
</dbReference>
<evidence type="ECO:0000313" key="1">
    <source>
        <dbReference type="EMBL" id="KAG9221899.1"/>
    </source>
</evidence>
<name>A0ACB7IW11_PLECO</name>
<reference evidence="1 2" key="1">
    <citation type="journal article" date="2021" name="Appl. Environ. Microbiol.">
        <title>Genetic linkage and physical mapping for an oyster mushroom Pleurotus cornucopiae and QTL analysis for the trait cap color.</title>
        <authorList>
            <person name="Zhang Y."/>
            <person name="Gao W."/>
            <person name="Sonnenberg A."/>
            <person name="Chen Q."/>
            <person name="Zhang J."/>
            <person name="Huang C."/>
        </authorList>
    </citation>
    <scope>NUCLEOTIDE SEQUENCE [LARGE SCALE GENOMIC DNA]</scope>
    <source>
        <strain evidence="1">CCMSSC00406</strain>
    </source>
</reference>
<proteinExistence type="predicted"/>
<evidence type="ECO:0000313" key="2">
    <source>
        <dbReference type="Proteomes" id="UP000824881"/>
    </source>
</evidence>
<protein>
    <submittedName>
        <fullName evidence="1">Uncharacterized protein</fullName>
    </submittedName>
</protein>
<dbReference type="Proteomes" id="UP000824881">
    <property type="component" value="Unassembled WGS sequence"/>
</dbReference>